<feature type="domain" description="Large ribosomal subunit protein uL2 RNA-binding" evidence="8">
    <location>
        <begin position="44"/>
        <end position="120"/>
    </location>
</feature>
<feature type="region of interest" description="Disordered" evidence="6">
    <location>
        <begin position="224"/>
        <end position="285"/>
    </location>
</feature>
<dbReference type="AlphaFoldDB" id="A0A3D3R641"/>
<dbReference type="FunFam" id="4.10.950.10:FF:000001">
    <property type="entry name" value="50S ribosomal protein L2"/>
    <property type="match status" value="1"/>
</dbReference>
<evidence type="ECO:0000256" key="1">
    <source>
        <dbReference type="ARBA" id="ARBA00005636"/>
    </source>
</evidence>
<accession>A0A3D3R641</accession>
<dbReference type="SUPFAM" id="SSF50104">
    <property type="entry name" value="Translation proteins SH3-like domain"/>
    <property type="match status" value="1"/>
</dbReference>
<keyword evidence="3 5" id="KW-0687">Ribonucleoprotein</keyword>
<dbReference type="Pfam" id="PF03947">
    <property type="entry name" value="Ribosomal_L2_C"/>
    <property type="match status" value="1"/>
</dbReference>
<dbReference type="PANTHER" id="PTHR13691">
    <property type="entry name" value="RIBOSOMAL PROTEIN L2"/>
    <property type="match status" value="1"/>
</dbReference>
<keyword evidence="5" id="KW-0699">rRNA-binding</keyword>
<dbReference type="EMBL" id="DQAY01000051">
    <property type="protein sequence ID" value="HCO23100.1"/>
    <property type="molecule type" value="Genomic_DNA"/>
</dbReference>
<dbReference type="Gene3D" id="4.10.950.10">
    <property type="entry name" value="Ribosomal protein L2, domain 3"/>
    <property type="match status" value="1"/>
</dbReference>
<comment type="subunit">
    <text evidence="5">Part of the 50S ribosomal subunit. Forms a bridge to the 30S subunit in the 70S ribosome.</text>
</comment>
<dbReference type="SMART" id="SM01382">
    <property type="entry name" value="Ribosomal_L2_C"/>
    <property type="match status" value="1"/>
</dbReference>
<dbReference type="GO" id="GO:0016740">
    <property type="term" value="F:transferase activity"/>
    <property type="evidence" value="ECO:0007669"/>
    <property type="project" value="InterPro"/>
</dbReference>
<dbReference type="GO" id="GO:0003735">
    <property type="term" value="F:structural constituent of ribosome"/>
    <property type="evidence" value="ECO:0007669"/>
    <property type="project" value="InterPro"/>
</dbReference>
<dbReference type="InterPro" id="IPR005880">
    <property type="entry name" value="Ribosomal_uL2_bac/org-type"/>
</dbReference>
<organism evidence="9 10">
    <name type="scientific">Gimesia maris</name>
    <dbReference type="NCBI Taxonomy" id="122"/>
    <lineage>
        <taxon>Bacteria</taxon>
        <taxon>Pseudomonadati</taxon>
        <taxon>Planctomycetota</taxon>
        <taxon>Planctomycetia</taxon>
        <taxon>Planctomycetales</taxon>
        <taxon>Planctomycetaceae</taxon>
        <taxon>Gimesia</taxon>
    </lineage>
</organism>
<dbReference type="HAMAP" id="MF_01320_B">
    <property type="entry name" value="Ribosomal_uL2_B"/>
    <property type="match status" value="1"/>
</dbReference>
<dbReference type="GO" id="GO:0015934">
    <property type="term" value="C:large ribosomal subunit"/>
    <property type="evidence" value="ECO:0007669"/>
    <property type="project" value="InterPro"/>
</dbReference>
<dbReference type="FunFam" id="2.30.30.30:FF:000001">
    <property type="entry name" value="50S ribosomal protein L2"/>
    <property type="match status" value="1"/>
</dbReference>
<evidence type="ECO:0000259" key="7">
    <source>
        <dbReference type="SMART" id="SM01382"/>
    </source>
</evidence>
<dbReference type="GO" id="GO:0002181">
    <property type="term" value="P:cytoplasmic translation"/>
    <property type="evidence" value="ECO:0007669"/>
    <property type="project" value="TreeGrafter"/>
</dbReference>
<comment type="function">
    <text evidence="5">One of the primary rRNA binding proteins. Required for association of the 30S and 50S subunits to form the 70S ribosome, for tRNA binding and peptide bond formation. It has been suggested to have peptidyltransferase activity; this is somewhat controversial. Makes several contacts with the 16S rRNA in the 70S ribosome.</text>
</comment>
<dbReference type="InterPro" id="IPR008991">
    <property type="entry name" value="Translation_prot_SH3-like_sf"/>
</dbReference>
<dbReference type="InterPro" id="IPR014722">
    <property type="entry name" value="Rib_uL2_dom2"/>
</dbReference>
<name>A0A3D3R641_9PLAN</name>
<dbReference type="InterPro" id="IPR022666">
    <property type="entry name" value="Ribosomal_uL2_RNA-bd_dom"/>
</dbReference>
<evidence type="ECO:0000256" key="6">
    <source>
        <dbReference type="SAM" id="MobiDB-lite"/>
    </source>
</evidence>
<dbReference type="NCBIfam" id="TIGR01171">
    <property type="entry name" value="rplB_bact"/>
    <property type="match status" value="1"/>
</dbReference>
<dbReference type="GO" id="GO:0019843">
    <property type="term" value="F:rRNA binding"/>
    <property type="evidence" value="ECO:0007669"/>
    <property type="project" value="UniProtKB-UniRule"/>
</dbReference>
<feature type="compositionally biased region" description="Basic residues" evidence="6">
    <location>
        <begin position="256"/>
        <end position="285"/>
    </location>
</feature>
<keyword evidence="2 5" id="KW-0689">Ribosomal protein</keyword>
<dbReference type="FunFam" id="2.40.50.140:FF:000003">
    <property type="entry name" value="50S ribosomal protein L2"/>
    <property type="match status" value="1"/>
</dbReference>
<evidence type="ECO:0000259" key="8">
    <source>
        <dbReference type="SMART" id="SM01383"/>
    </source>
</evidence>
<proteinExistence type="inferred from homology"/>
<dbReference type="Pfam" id="PF00181">
    <property type="entry name" value="Ribosomal_L2_N"/>
    <property type="match status" value="1"/>
</dbReference>
<evidence type="ECO:0000313" key="9">
    <source>
        <dbReference type="EMBL" id="HCO23100.1"/>
    </source>
</evidence>
<dbReference type="InterPro" id="IPR012340">
    <property type="entry name" value="NA-bd_OB-fold"/>
</dbReference>
<evidence type="ECO:0000256" key="4">
    <source>
        <dbReference type="ARBA" id="ARBA00035242"/>
    </source>
</evidence>
<dbReference type="InterPro" id="IPR002171">
    <property type="entry name" value="Ribosomal_uL2"/>
</dbReference>
<dbReference type="Gene3D" id="2.40.50.140">
    <property type="entry name" value="Nucleic acid-binding proteins"/>
    <property type="match status" value="1"/>
</dbReference>
<dbReference type="SUPFAM" id="SSF50249">
    <property type="entry name" value="Nucleic acid-binding proteins"/>
    <property type="match status" value="1"/>
</dbReference>
<reference evidence="9 10" key="1">
    <citation type="journal article" date="2018" name="Nat. Biotechnol.">
        <title>A standardized bacterial taxonomy based on genome phylogeny substantially revises the tree of life.</title>
        <authorList>
            <person name="Parks D.H."/>
            <person name="Chuvochina M."/>
            <person name="Waite D.W."/>
            <person name="Rinke C."/>
            <person name="Skarshewski A."/>
            <person name="Chaumeil P.A."/>
            <person name="Hugenholtz P."/>
        </authorList>
    </citation>
    <scope>NUCLEOTIDE SEQUENCE [LARGE SCALE GENOMIC DNA]</scope>
    <source>
        <strain evidence="9">UBA9375</strain>
    </source>
</reference>
<dbReference type="PIRSF" id="PIRSF002158">
    <property type="entry name" value="Ribosomal_L2"/>
    <property type="match status" value="1"/>
</dbReference>
<feature type="domain" description="Large ribosomal subunit protein uL2 C-terminal" evidence="7">
    <location>
        <begin position="126"/>
        <end position="254"/>
    </location>
</feature>
<sequence length="285" mass="31185">MGIRFYKPVTPGRRGASVSDFAAITDRKKAPEKSLLVRYKKKGGRNNQGVITARHRGGGHKRMYRLIDFRRNKDGVPAKVNGIEYDPNRSARIALLHYVDGEKRYILAPEGLKAGDTVLSGEKVEPNVGNCMPMSSIPLGSTIHNVEMQPGRGGQLCRSAGTSAVLNAREENWAQVTLPSGEVRRIPSSCRATIGEIGNSEHTKVVLGKAGRKRWLGRRPHVRGTCMNPVAHPMGGGEGRNSGGRHPCSPTGKLAKGGKTRKRKKASSKAIIRRRKSRRYGQLKL</sequence>
<keyword evidence="5" id="KW-0694">RNA-binding</keyword>
<dbReference type="Proteomes" id="UP000263642">
    <property type="component" value="Unassembled WGS sequence"/>
</dbReference>
<protein>
    <recommendedName>
        <fullName evidence="4 5">Large ribosomal subunit protein uL2</fullName>
    </recommendedName>
</protein>
<gene>
    <name evidence="5" type="primary">rplB</name>
    <name evidence="9" type="ORF">DIT97_08580</name>
</gene>
<dbReference type="InterPro" id="IPR022669">
    <property type="entry name" value="Ribosomal_uL2_C"/>
</dbReference>
<evidence type="ECO:0000256" key="5">
    <source>
        <dbReference type="HAMAP-Rule" id="MF_01320"/>
    </source>
</evidence>
<comment type="caution">
    <text evidence="9">The sequence shown here is derived from an EMBL/GenBank/DDBJ whole genome shotgun (WGS) entry which is preliminary data.</text>
</comment>
<dbReference type="Gene3D" id="2.30.30.30">
    <property type="match status" value="1"/>
</dbReference>
<dbReference type="PANTHER" id="PTHR13691:SF5">
    <property type="entry name" value="LARGE RIBOSOMAL SUBUNIT PROTEIN UL2M"/>
    <property type="match status" value="1"/>
</dbReference>
<evidence type="ECO:0000313" key="10">
    <source>
        <dbReference type="Proteomes" id="UP000263642"/>
    </source>
</evidence>
<evidence type="ECO:0000256" key="2">
    <source>
        <dbReference type="ARBA" id="ARBA00022980"/>
    </source>
</evidence>
<evidence type="ECO:0000256" key="3">
    <source>
        <dbReference type="ARBA" id="ARBA00023274"/>
    </source>
</evidence>
<dbReference type="InterPro" id="IPR014726">
    <property type="entry name" value="Ribosomal_uL2_dom3"/>
</dbReference>
<dbReference type="SMART" id="SM01383">
    <property type="entry name" value="Ribosomal_L2"/>
    <property type="match status" value="1"/>
</dbReference>
<comment type="similarity">
    <text evidence="1 5">Belongs to the universal ribosomal protein uL2 family.</text>
</comment>